<dbReference type="EnsemblPlants" id="MELO3C033146.2.1">
    <property type="protein sequence ID" value="MELO3C033146.2.1"/>
    <property type="gene ID" value="MELO3C033146.2"/>
</dbReference>
<evidence type="ECO:0000313" key="1">
    <source>
        <dbReference type="EnsemblPlants" id="MELO3C033146.2.1"/>
    </source>
</evidence>
<sequence>MTVFPLVIHIMKTSQRCIAKECICHQMRCLERIGEVSDRRNCSRRSKRKRGS</sequence>
<name>A0A9I9EGG2_CUCME</name>
<dbReference type="Gramene" id="MELO3C033146.2.1">
    <property type="protein sequence ID" value="MELO3C033146.2.1"/>
    <property type="gene ID" value="MELO3C033146.2"/>
</dbReference>
<organism evidence="1">
    <name type="scientific">Cucumis melo</name>
    <name type="common">Muskmelon</name>
    <dbReference type="NCBI Taxonomy" id="3656"/>
    <lineage>
        <taxon>Eukaryota</taxon>
        <taxon>Viridiplantae</taxon>
        <taxon>Streptophyta</taxon>
        <taxon>Embryophyta</taxon>
        <taxon>Tracheophyta</taxon>
        <taxon>Spermatophyta</taxon>
        <taxon>Magnoliopsida</taxon>
        <taxon>eudicotyledons</taxon>
        <taxon>Gunneridae</taxon>
        <taxon>Pentapetalae</taxon>
        <taxon>rosids</taxon>
        <taxon>fabids</taxon>
        <taxon>Cucurbitales</taxon>
        <taxon>Cucurbitaceae</taxon>
        <taxon>Benincaseae</taxon>
        <taxon>Cucumis</taxon>
    </lineage>
</organism>
<accession>A0A9I9EGG2</accession>
<protein>
    <submittedName>
        <fullName evidence="1">Uncharacterized protein</fullName>
    </submittedName>
</protein>
<dbReference type="AlphaFoldDB" id="A0A9I9EGG2"/>
<proteinExistence type="predicted"/>
<reference evidence="1" key="1">
    <citation type="submission" date="2023-03" db="UniProtKB">
        <authorList>
            <consortium name="EnsemblPlants"/>
        </authorList>
    </citation>
    <scope>IDENTIFICATION</scope>
</reference>